<dbReference type="EMBL" id="JH431998">
    <property type="status" value="NOT_ANNOTATED_CDS"/>
    <property type="molecule type" value="Genomic_DNA"/>
</dbReference>
<dbReference type="Pfam" id="PF00884">
    <property type="entry name" value="Sulfatase"/>
    <property type="match status" value="1"/>
</dbReference>
<organism evidence="9 10">
    <name type="scientific">Strigamia maritima</name>
    <name type="common">European centipede</name>
    <name type="synonym">Geophilus maritimus</name>
    <dbReference type="NCBI Taxonomy" id="126957"/>
    <lineage>
        <taxon>Eukaryota</taxon>
        <taxon>Metazoa</taxon>
        <taxon>Ecdysozoa</taxon>
        <taxon>Arthropoda</taxon>
        <taxon>Myriapoda</taxon>
        <taxon>Chilopoda</taxon>
        <taxon>Pleurostigmophora</taxon>
        <taxon>Geophilomorpha</taxon>
        <taxon>Linotaeniidae</taxon>
        <taxon>Strigamia</taxon>
    </lineage>
</organism>
<evidence type="ECO:0000256" key="3">
    <source>
        <dbReference type="ARBA" id="ARBA00022729"/>
    </source>
</evidence>
<evidence type="ECO:0000256" key="2">
    <source>
        <dbReference type="ARBA" id="ARBA00008779"/>
    </source>
</evidence>
<dbReference type="AlphaFoldDB" id="T1JAG0"/>
<dbReference type="Pfam" id="PF16347">
    <property type="entry name" value="SGSH_C"/>
    <property type="match status" value="1"/>
</dbReference>
<dbReference type="FunFam" id="3.40.720.10:FF:000026">
    <property type="entry name" value="N-sulphoglucosamine sulphohydrolase"/>
    <property type="match status" value="1"/>
</dbReference>
<evidence type="ECO:0000313" key="9">
    <source>
        <dbReference type="EnsemblMetazoa" id="SMAR010727-PA"/>
    </source>
</evidence>
<dbReference type="Proteomes" id="UP000014500">
    <property type="component" value="Unassembled WGS sequence"/>
</dbReference>
<dbReference type="PANTHER" id="PTHR43108:SF6">
    <property type="entry name" value="N-SULPHOGLUCOSAMINE SULPHOHYDROLASE"/>
    <property type="match status" value="1"/>
</dbReference>
<dbReference type="CDD" id="cd16027">
    <property type="entry name" value="SGSH"/>
    <property type="match status" value="1"/>
</dbReference>
<dbReference type="InterPro" id="IPR032506">
    <property type="entry name" value="SGSH_C"/>
</dbReference>
<dbReference type="Gene3D" id="3.40.720.10">
    <property type="entry name" value="Alkaline Phosphatase, subunit A"/>
    <property type="match status" value="1"/>
</dbReference>
<dbReference type="PhylomeDB" id="T1JAG0"/>
<sequence length="508" mass="58259">MACKMVFLLFYICVCNIFTLVNCKGQQNVLLIFADDGGFESQVYNNTVCKTENINNLAKRSVIFKNAFTSVSSCSPSRSTLLTGLPQHQNGMYGLHNDVHHFNSFDNIISLPNILKKHDIRTGIIGKKHVGPDSVYSFDFEKTEETTSVLQVGRNITRIKLEVRKFLQESQKDPRPFFLYVAFHDPHRCLHSNPKYGIFCEKFGNGQPDMGIIPDWTPFVYDPKDVIVPYFVPDTPEARKDIAAQYTTIGRMDQGIGLILKELSDAGFHDDTLIIYTSDNGIPFPSGRTNLYDPGMAEPLLISSPTQTGRWGHISEAMVSLLDIAPTILDWFNVTYKGKIELSGRSLLPITQFEPTSGWDEVFASQSLHEVTMYYPMRTVRTRRFKLIHNLANLSPFPIDQDFYLSPTFRDILNRTHRNKPTNWYKTLKNYYFRAEWELYDLLIDPKELHNIIDDKALAREVSYLKHQLHSWQLNTTDPWICAPHGVLEPKISDGNKVFGCMPLYNEF</sequence>
<evidence type="ECO:0008006" key="11">
    <source>
        <dbReference type="Google" id="ProtNLM"/>
    </source>
</evidence>
<feature type="signal peptide" evidence="6">
    <location>
        <begin position="1"/>
        <end position="23"/>
    </location>
</feature>
<comment type="cofactor">
    <cofactor evidence="1">
        <name>Ca(2+)</name>
        <dbReference type="ChEBI" id="CHEBI:29108"/>
    </cofactor>
</comment>
<evidence type="ECO:0000256" key="6">
    <source>
        <dbReference type="SAM" id="SignalP"/>
    </source>
</evidence>
<evidence type="ECO:0000313" key="10">
    <source>
        <dbReference type="Proteomes" id="UP000014500"/>
    </source>
</evidence>
<evidence type="ECO:0000259" key="8">
    <source>
        <dbReference type="Pfam" id="PF16347"/>
    </source>
</evidence>
<comment type="similarity">
    <text evidence="2">Belongs to the sulfatase family.</text>
</comment>
<reference evidence="9" key="2">
    <citation type="submission" date="2015-02" db="UniProtKB">
        <authorList>
            <consortium name="EnsemblMetazoa"/>
        </authorList>
    </citation>
    <scope>IDENTIFICATION</scope>
</reference>
<keyword evidence="3 6" id="KW-0732">Signal</keyword>
<dbReference type="InterPro" id="IPR000917">
    <property type="entry name" value="Sulfatase_N"/>
</dbReference>
<dbReference type="InterPro" id="IPR024607">
    <property type="entry name" value="Sulfatase_CS"/>
</dbReference>
<dbReference type="HOGENOM" id="CLU_006332_7_1_1"/>
<dbReference type="GO" id="GO:0030200">
    <property type="term" value="P:heparan sulfate proteoglycan catabolic process"/>
    <property type="evidence" value="ECO:0007669"/>
    <property type="project" value="TreeGrafter"/>
</dbReference>
<dbReference type="GO" id="GO:0006027">
    <property type="term" value="P:glycosaminoglycan catabolic process"/>
    <property type="evidence" value="ECO:0007669"/>
    <property type="project" value="TreeGrafter"/>
</dbReference>
<dbReference type="PANTHER" id="PTHR43108">
    <property type="entry name" value="N-ACETYLGLUCOSAMINE-6-SULFATASE FAMILY MEMBER"/>
    <property type="match status" value="1"/>
</dbReference>
<accession>T1JAG0</accession>
<proteinExistence type="inferred from homology"/>
<evidence type="ECO:0000256" key="1">
    <source>
        <dbReference type="ARBA" id="ARBA00001913"/>
    </source>
</evidence>
<keyword evidence="5" id="KW-0325">Glycoprotein</keyword>
<dbReference type="InterPro" id="IPR017850">
    <property type="entry name" value="Alkaline_phosphatase_core_sf"/>
</dbReference>
<dbReference type="STRING" id="126957.T1JAG0"/>
<dbReference type="GO" id="GO:0016250">
    <property type="term" value="F:N-sulfoglucosamine sulfohydrolase activity"/>
    <property type="evidence" value="ECO:0007669"/>
    <property type="project" value="TreeGrafter"/>
</dbReference>
<name>T1JAG0_STRMM</name>
<protein>
    <recommendedName>
        <fullName evidence="11">Sulfatase N-terminal domain-containing protein</fullName>
    </recommendedName>
</protein>
<dbReference type="EnsemblMetazoa" id="SMAR010727-RA">
    <property type="protein sequence ID" value="SMAR010727-PA"/>
    <property type="gene ID" value="SMAR010727"/>
</dbReference>
<dbReference type="OMA" id="MAYPMRM"/>
<keyword evidence="4" id="KW-0378">Hydrolase</keyword>
<dbReference type="SUPFAM" id="SSF53649">
    <property type="entry name" value="Alkaline phosphatase-like"/>
    <property type="match status" value="1"/>
</dbReference>
<evidence type="ECO:0000256" key="5">
    <source>
        <dbReference type="ARBA" id="ARBA00023180"/>
    </source>
</evidence>
<reference evidence="10" key="1">
    <citation type="submission" date="2011-05" db="EMBL/GenBank/DDBJ databases">
        <authorList>
            <person name="Richards S.R."/>
            <person name="Qu J."/>
            <person name="Jiang H."/>
            <person name="Jhangiani S.N."/>
            <person name="Agravi P."/>
            <person name="Goodspeed R."/>
            <person name="Gross S."/>
            <person name="Mandapat C."/>
            <person name="Jackson L."/>
            <person name="Mathew T."/>
            <person name="Pu L."/>
            <person name="Thornton R."/>
            <person name="Saada N."/>
            <person name="Wilczek-Boney K.B."/>
            <person name="Lee S."/>
            <person name="Kovar C."/>
            <person name="Wu Y."/>
            <person name="Scherer S.E."/>
            <person name="Worley K.C."/>
            <person name="Muzny D.M."/>
            <person name="Gibbs R."/>
        </authorList>
    </citation>
    <scope>NUCLEOTIDE SEQUENCE</scope>
    <source>
        <strain evidence="10">Brora</strain>
    </source>
</reference>
<evidence type="ECO:0000259" key="7">
    <source>
        <dbReference type="Pfam" id="PF00884"/>
    </source>
</evidence>
<dbReference type="PROSITE" id="PS00523">
    <property type="entry name" value="SULFATASE_1"/>
    <property type="match status" value="1"/>
</dbReference>
<feature type="chain" id="PRO_5004590341" description="Sulfatase N-terminal domain-containing protein" evidence="6">
    <location>
        <begin position="24"/>
        <end position="508"/>
    </location>
</feature>
<feature type="domain" description="Sulfatase N-terminal" evidence="7">
    <location>
        <begin position="27"/>
        <end position="334"/>
    </location>
</feature>
<keyword evidence="10" id="KW-1185">Reference proteome</keyword>
<evidence type="ECO:0000256" key="4">
    <source>
        <dbReference type="ARBA" id="ARBA00022801"/>
    </source>
</evidence>
<dbReference type="eggNOG" id="KOG3867">
    <property type="taxonomic scope" value="Eukaryota"/>
</dbReference>
<feature type="domain" description="N-sulphoglucosamine sulphohydrolase C-terminal" evidence="8">
    <location>
        <begin position="415"/>
        <end position="472"/>
    </location>
</feature>